<dbReference type="Pfam" id="PF03445">
    <property type="entry name" value="DUF294"/>
    <property type="match status" value="1"/>
</dbReference>
<evidence type="ECO:0000256" key="2">
    <source>
        <dbReference type="PROSITE-ProRule" id="PRU00703"/>
    </source>
</evidence>
<evidence type="ECO:0000313" key="6">
    <source>
        <dbReference type="Proteomes" id="UP001597351"/>
    </source>
</evidence>
<dbReference type="RefSeq" id="WP_343915636.1">
    <property type="nucleotide sequence ID" value="NZ_BAAAJT010000002.1"/>
</dbReference>
<dbReference type="Proteomes" id="UP001597351">
    <property type="component" value="Unassembled WGS sequence"/>
</dbReference>
<dbReference type="SUPFAM" id="SSF51206">
    <property type="entry name" value="cAMP-binding domain-like"/>
    <property type="match status" value="1"/>
</dbReference>
<dbReference type="Pfam" id="PF00571">
    <property type="entry name" value="CBS"/>
    <property type="match status" value="2"/>
</dbReference>
<dbReference type="InterPro" id="IPR018821">
    <property type="entry name" value="DUF294_put_nucleoTrafse_sb-bd"/>
</dbReference>
<dbReference type="InterPro" id="IPR051462">
    <property type="entry name" value="CBS_domain-containing"/>
</dbReference>
<feature type="domain" description="CBS" evidence="4">
    <location>
        <begin position="227"/>
        <end position="284"/>
    </location>
</feature>
<organism evidence="5 6">
    <name type="scientific">Nocardioides aestuarii</name>
    <dbReference type="NCBI Taxonomy" id="252231"/>
    <lineage>
        <taxon>Bacteria</taxon>
        <taxon>Bacillati</taxon>
        <taxon>Actinomycetota</taxon>
        <taxon>Actinomycetes</taxon>
        <taxon>Propionibacteriales</taxon>
        <taxon>Nocardioidaceae</taxon>
        <taxon>Nocardioides</taxon>
    </lineage>
</organism>
<dbReference type="PANTHER" id="PTHR48108">
    <property type="entry name" value="CBS DOMAIN-CONTAINING PROTEIN CBSX2, CHLOROPLASTIC"/>
    <property type="match status" value="1"/>
</dbReference>
<dbReference type="PROSITE" id="PS51371">
    <property type="entry name" value="CBS"/>
    <property type="match status" value="2"/>
</dbReference>
<comment type="caution">
    <text evidence="5">The sequence shown here is derived from an EMBL/GenBank/DDBJ whole genome shotgun (WGS) entry which is preliminary data.</text>
</comment>
<dbReference type="SMART" id="SM00116">
    <property type="entry name" value="CBS"/>
    <property type="match status" value="2"/>
</dbReference>
<dbReference type="CDD" id="cd05401">
    <property type="entry name" value="NT_GlnE_GlnD_like"/>
    <property type="match status" value="1"/>
</dbReference>
<proteinExistence type="predicted"/>
<dbReference type="InterPro" id="IPR005105">
    <property type="entry name" value="GlnD_Uridyltrans_N"/>
</dbReference>
<dbReference type="Gene3D" id="2.60.120.10">
    <property type="entry name" value="Jelly Rolls"/>
    <property type="match status" value="1"/>
</dbReference>
<evidence type="ECO:0000256" key="1">
    <source>
        <dbReference type="ARBA" id="ARBA00022737"/>
    </source>
</evidence>
<dbReference type="EMBL" id="JBHUGD010000001">
    <property type="protein sequence ID" value="MFD1945468.1"/>
    <property type="molecule type" value="Genomic_DNA"/>
</dbReference>
<dbReference type="InterPro" id="IPR000644">
    <property type="entry name" value="CBS_dom"/>
</dbReference>
<dbReference type="Gene3D" id="3.10.580.10">
    <property type="entry name" value="CBS-domain"/>
    <property type="match status" value="1"/>
</dbReference>
<name>A0ABW4TG42_9ACTN</name>
<accession>A0ABW4TG42</accession>
<dbReference type="InterPro" id="IPR014710">
    <property type="entry name" value="RmlC-like_jellyroll"/>
</dbReference>
<feature type="domain" description="Cyclic nucleotide-binding" evidence="3">
    <location>
        <begin position="19"/>
        <end position="109"/>
    </location>
</feature>
<reference evidence="6" key="1">
    <citation type="journal article" date="2019" name="Int. J. Syst. Evol. Microbiol.">
        <title>The Global Catalogue of Microorganisms (GCM) 10K type strain sequencing project: providing services to taxonomists for standard genome sequencing and annotation.</title>
        <authorList>
            <consortium name="The Broad Institute Genomics Platform"/>
            <consortium name="The Broad Institute Genome Sequencing Center for Infectious Disease"/>
            <person name="Wu L."/>
            <person name="Ma J."/>
        </authorList>
    </citation>
    <scope>NUCLEOTIDE SEQUENCE [LARGE SCALE GENOMIC DNA]</scope>
    <source>
        <strain evidence="6">CGMCC 1.12477</strain>
    </source>
</reference>
<dbReference type="PANTHER" id="PTHR48108:SF31">
    <property type="entry name" value="CBS DOMAIN AND CYCLIC NUCLEOTIDE-REGULATED NUCLEOTIDYLTRANSFERASE"/>
    <property type="match status" value="1"/>
</dbReference>
<dbReference type="Pfam" id="PF10335">
    <property type="entry name" value="DUF294_C"/>
    <property type="match status" value="1"/>
</dbReference>
<gene>
    <name evidence="5" type="ORF">ACFSDE_01590</name>
</gene>
<dbReference type="CDD" id="cd00038">
    <property type="entry name" value="CAP_ED"/>
    <property type="match status" value="1"/>
</dbReference>
<sequence length="630" mass="66966">MALDVELAEIRDFLASHPPFDHVPVEELTPLLSRLSIDYRRRGSLVLAGGSEVSELLVVRSGAVELRDAADRLVERGGAGTTVGGEALVTGAPQSGDVTAIEDTLLLVVPADVLATLRGAHPALTTWFASQAGSLLRQAVARPAPGTTGSTGEVLRTRVGDLVGRPPVTVGRDTTVRDAARLMDRERISSVLVTDGPRLVGILTDRDLRSRVVARARELTTPVSEVMTPDPVTGSPDQLALEVLLELVRRNIHHLPLVDGGVPVAMVTSTDLLRLEQADPVHLVGEVAKAADTEAVAAVARRLERVVAGLVRQGTSAHDTGRVVTSVGDAVERRLIELAEAELGPAPVPWAWLTLGSRARFEQALGGDQDHALVLADDAVRDGGVDPHVAAWFAALAERVTAGLETAGYPRCRGDKMATNPQWRAPLAAWLDHVDRWVSAPAPAAVLDASVFFDLRHLAGDPDLTATLRDHQVRAARGSSLFLAHLAGAAATRNVPVGFFRNLVVERSGDHRDTLDLKRGGLLPLVEVARLHALAAGSAETATLARLDDAVADGRLSAPLGADLRDAWEFLSLLRLRHQAGEVAAGRAPDNHVAPSGLSSFEQRHLRSAFGVIRQAQSALAQRYPVRAVT</sequence>
<dbReference type="SUPFAM" id="SSF54631">
    <property type="entry name" value="CBS-domain pair"/>
    <property type="match status" value="1"/>
</dbReference>
<protein>
    <submittedName>
        <fullName evidence="5">Nucleotidyltransferase substrate binding domain-containing protein</fullName>
    </submittedName>
</protein>
<dbReference type="CDD" id="cd04587">
    <property type="entry name" value="CBS_pair_CAP-ED_NT_Pol-beta-like_DUF294_assoc"/>
    <property type="match status" value="1"/>
</dbReference>
<evidence type="ECO:0000259" key="3">
    <source>
        <dbReference type="PROSITE" id="PS50042"/>
    </source>
</evidence>
<evidence type="ECO:0000259" key="4">
    <source>
        <dbReference type="PROSITE" id="PS51371"/>
    </source>
</evidence>
<keyword evidence="6" id="KW-1185">Reference proteome</keyword>
<dbReference type="InterPro" id="IPR046342">
    <property type="entry name" value="CBS_dom_sf"/>
</dbReference>
<dbReference type="InterPro" id="IPR018490">
    <property type="entry name" value="cNMP-bd_dom_sf"/>
</dbReference>
<dbReference type="PROSITE" id="PS50042">
    <property type="entry name" value="CNMP_BINDING_3"/>
    <property type="match status" value="1"/>
</dbReference>
<keyword evidence="1" id="KW-0677">Repeat</keyword>
<keyword evidence="2" id="KW-0129">CBS domain</keyword>
<dbReference type="Pfam" id="PF00027">
    <property type="entry name" value="cNMP_binding"/>
    <property type="match status" value="1"/>
</dbReference>
<dbReference type="InterPro" id="IPR000595">
    <property type="entry name" value="cNMP-bd_dom"/>
</dbReference>
<feature type="domain" description="CBS" evidence="4">
    <location>
        <begin position="163"/>
        <end position="219"/>
    </location>
</feature>
<evidence type="ECO:0000313" key="5">
    <source>
        <dbReference type="EMBL" id="MFD1945468.1"/>
    </source>
</evidence>